<evidence type="ECO:0000313" key="2">
    <source>
        <dbReference type="EMBL" id="QSZ35386.1"/>
    </source>
</evidence>
<gene>
    <name evidence="2" type="ORF">DSL72_008256</name>
</gene>
<dbReference type="EMBL" id="CP063409">
    <property type="protein sequence ID" value="QSZ35386.1"/>
    <property type="molecule type" value="Genomic_DNA"/>
</dbReference>
<proteinExistence type="predicted"/>
<accession>A0A8A3PKH0</accession>
<dbReference type="AlphaFoldDB" id="A0A8A3PKH0"/>
<evidence type="ECO:0000256" key="1">
    <source>
        <dbReference type="SAM" id="MobiDB-lite"/>
    </source>
</evidence>
<name>A0A8A3PKH0_9HELO</name>
<sequence>MKKRGYPEGSNQKFRRRGSRRKLDDSRLPDVQWRTRIAASQCLIYERFNKKTGLERARGKLRLVSA</sequence>
<feature type="region of interest" description="Disordered" evidence="1">
    <location>
        <begin position="1"/>
        <end position="27"/>
    </location>
</feature>
<dbReference type="OrthoDB" id="10475575at2759"/>
<reference evidence="2" key="1">
    <citation type="submission" date="2020-10" db="EMBL/GenBank/DDBJ databases">
        <title>Genome Sequence of Monilinia vaccinii-corymbosi Sheds Light on Mummy Berry Disease Infection of Blueberry and Mating Type.</title>
        <authorList>
            <person name="Yow A.G."/>
            <person name="Zhang Y."/>
            <person name="Bansal K."/>
            <person name="Eacker S.M."/>
            <person name="Sullivan S."/>
            <person name="Liachko I."/>
            <person name="Cubeta M.A."/>
            <person name="Rollins J.A."/>
            <person name="Ashrafi H."/>
        </authorList>
    </citation>
    <scope>NUCLEOTIDE SEQUENCE</scope>
    <source>
        <strain evidence="2">RL-1</strain>
    </source>
</reference>
<dbReference type="Proteomes" id="UP000672032">
    <property type="component" value="Chromosome 5"/>
</dbReference>
<organism evidence="2 3">
    <name type="scientific">Monilinia vaccinii-corymbosi</name>
    <dbReference type="NCBI Taxonomy" id="61207"/>
    <lineage>
        <taxon>Eukaryota</taxon>
        <taxon>Fungi</taxon>
        <taxon>Dikarya</taxon>
        <taxon>Ascomycota</taxon>
        <taxon>Pezizomycotina</taxon>
        <taxon>Leotiomycetes</taxon>
        <taxon>Helotiales</taxon>
        <taxon>Sclerotiniaceae</taxon>
        <taxon>Monilinia</taxon>
    </lineage>
</organism>
<keyword evidence="3" id="KW-1185">Reference proteome</keyword>
<evidence type="ECO:0000313" key="3">
    <source>
        <dbReference type="Proteomes" id="UP000672032"/>
    </source>
</evidence>
<protein>
    <submittedName>
        <fullName evidence="2">Uncharacterized protein</fullName>
    </submittedName>
</protein>